<evidence type="ECO:0000313" key="4">
    <source>
        <dbReference type="Proteomes" id="UP000483035"/>
    </source>
</evidence>
<dbReference type="Gene3D" id="3.55.50.30">
    <property type="match status" value="1"/>
</dbReference>
<dbReference type="Pfam" id="PF04773">
    <property type="entry name" value="FecR"/>
    <property type="match status" value="1"/>
</dbReference>
<dbReference type="PIRSF" id="PIRSF018266">
    <property type="entry name" value="FecR"/>
    <property type="match status" value="1"/>
</dbReference>
<dbReference type="Proteomes" id="UP000483035">
    <property type="component" value="Unassembled WGS sequence"/>
</dbReference>
<dbReference type="PANTHER" id="PTHR30273">
    <property type="entry name" value="PERIPLASMIC SIGNAL SENSOR AND SIGMA FACTOR ACTIVATOR FECR-RELATED"/>
    <property type="match status" value="1"/>
</dbReference>
<dbReference type="Pfam" id="PF16220">
    <property type="entry name" value="DUF4880"/>
    <property type="match status" value="1"/>
</dbReference>
<evidence type="ECO:0000313" key="3">
    <source>
        <dbReference type="EMBL" id="NEI73947.1"/>
    </source>
</evidence>
<dbReference type="InterPro" id="IPR032623">
    <property type="entry name" value="FecR_N"/>
</dbReference>
<dbReference type="RefSeq" id="WP_163992726.1">
    <property type="nucleotide sequence ID" value="NZ_WUEY01000023.1"/>
</dbReference>
<reference evidence="3 4" key="1">
    <citation type="submission" date="2019-12" db="EMBL/GenBank/DDBJ databases">
        <title>Rhizobium genotypes associated with high levels of biological nitrogen fixation by grain legumes in a temperate-maritime cropping system.</title>
        <authorList>
            <person name="Maluk M."/>
            <person name="Francesc Ferrando Molina F."/>
            <person name="Lopez Del Egido L."/>
            <person name="Lafos M."/>
            <person name="Langarica-Fuentes A."/>
            <person name="Gebre Yohannes G."/>
            <person name="Young M.W."/>
            <person name="Martin P."/>
            <person name="Gantlett R."/>
            <person name="Kenicer G."/>
            <person name="Hawes C."/>
            <person name="Begg G.S."/>
            <person name="Quilliam R.S."/>
            <person name="Squire G.R."/>
            <person name="Poole P.S."/>
            <person name="Young P.W."/>
            <person name="Iannetta P.M."/>
            <person name="James E.K."/>
        </authorList>
    </citation>
    <scope>NUCLEOTIDE SEQUENCE [LARGE SCALE GENOMIC DNA]</scope>
    <source>
        <strain evidence="3 4">JHI1118</strain>
    </source>
</reference>
<feature type="domain" description="FecR protein" evidence="1">
    <location>
        <begin position="109"/>
        <end position="200"/>
    </location>
</feature>
<accession>A0A6L9UII1</accession>
<evidence type="ECO:0000259" key="2">
    <source>
        <dbReference type="Pfam" id="PF16220"/>
    </source>
</evidence>
<evidence type="ECO:0000259" key="1">
    <source>
        <dbReference type="Pfam" id="PF04773"/>
    </source>
</evidence>
<protein>
    <submittedName>
        <fullName evidence="3">DUF4880 domain-containing protein</fullName>
    </submittedName>
</protein>
<feature type="domain" description="FecR N-terminal" evidence="2">
    <location>
        <begin position="13"/>
        <end position="54"/>
    </location>
</feature>
<gene>
    <name evidence="3" type="ORF">GR212_30780</name>
</gene>
<sequence length="317" mass="34568">MEDAKGIDDALSDQAIEWVVRIHSGHATQADREAFANWRCENPLNEAAAREAETIWQGIGVAGKEVRGTERRNTRAKVTRRAFIGAASVGLIGSGLVETGFLRLNFLTDYVTGIGERKTIVLADGSTVLMNARSALSARFDANRRQISLFEGQATFTVAHDRARPFLVTAASGQTKAVGTVFDIDMRPDEVAVTVLEGSVSVATEATSDGPMPINVNQRVRYSDDGVILATEEVDADIETAWRRGKLVFNGRRLAEVIAEVERYRRGKIVLMGSSLQQLPVTGVFDMADSESVLTTIRQTLPVRITELPLVTIIRPA</sequence>
<dbReference type="GO" id="GO:0016989">
    <property type="term" value="F:sigma factor antagonist activity"/>
    <property type="evidence" value="ECO:0007669"/>
    <property type="project" value="TreeGrafter"/>
</dbReference>
<dbReference type="EMBL" id="WUEY01000023">
    <property type="protein sequence ID" value="NEI73947.1"/>
    <property type="molecule type" value="Genomic_DNA"/>
</dbReference>
<name>A0A6L9UII1_9HYPH</name>
<dbReference type="AlphaFoldDB" id="A0A6L9UII1"/>
<dbReference type="InterPro" id="IPR012373">
    <property type="entry name" value="Ferrdict_sens_TM"/>
</dbReference>
<comment type="caution">
    <text evidence="3">The sequence shown here is derived from an EMBL/GenBank/DDBJ whole genome shotgun (WGS) entry which is preliminary data.</text>
</comment>
<organism evidence="3 4">
    <name type="scientific">Rhizobium lusitanum</name>
    <dbReference type="NCBI Taxonomy" id="293958"/>
    <lineage>
        <taxon>Bacteria</taxon>
        <taxon>Pseudomonadati</taxon>
        <taxon>Pseudomonadota</taxon>
        <taxon>Alphaproteobacteria</taxon>
        <taxon>Hyphomicrobiales</taxon>
        <taxon>Rhizobiaceae</taxon>
        <taxon>Rhizobium/Agrobacterium group</taxon>
        <taxon>Rhizobium</taxon>
    </lineage>
</organism>
<dbReference type="PANTHER" id="PTHR30273:SF2">
    <property type="entry name" value="PROTEIN FECR"/>
    <property type="match status" value="1"/>
</dbReference>
<dbReference type="Gene3D" id="2.60.120.1440">
    <property type="match status" value="1"/>
</dbReference>
<dbReference type="InterPro" id="IPR006860">
    <property type="entry name" value="FecR"/>
</dbReference>
<proteinExistence type="predicted"/>